<dbReference type="Pfam" id="PF02417">
    <property type="entry name" value="Chromate_transp"/>
    <property type="match status" value="1"/>
</dbReference>
<evidence type="ECO:0000256" key="3">
    <source>
        <dbReference type="ARBA" id="ARBA00022475"/>
    </source>
</evidence>
<proteinExistence type="inferred from homology"/>
<evidence type="ECO:0000313" key="9">
    <source>
        <dbReference type="Proteomes" id="UP000823913"/>
    </source>
</evidence>
<dbReference type="EMBL" id="DVHK01000129">
    <property type="protein sequence ID" value="HIR67641.1"/>
    <property type="molecule type" value="Genomic_DNA"/>
</dbReference>
<dbReference type="InterPro" id="IPR003370">
    <property type="entry name" value="Chromate_transpt"/>
</dbReference>
<dbReference type="GO" id="GO:0005886">
    <property type="term" value="C:plasma membrane"/>
    <property type="evidence" value="ECO:0007669"/>
    <property type="project" value="UniProtKB-SubCell"/>
</dbReference>
<gene>
    <name evidence="8" type="ORF">IAB94_06320</name>
</gene>
<dbReference type="AlphaFoldDB" id="A0A9D1J9R5"/>
<protein>
    <submittedName>
        <fullName evidence="8">Chromate transporter</fullName>
    </submittedName>
</protein>
<keyword evidence="3" id="KW-1003">Cell membrane</keyword>
<evidence type="ECO:0000256" key="4">
    <source>
        <dbReference type="ARBA" id="ARBA00022692"/>
    </source>
</evidence>
<comment type="caution">
    <text evidence="8">The sequence shown here is derived from an EMBL/GenBank/DDBJ whole genome shotgun (WGS) entry which is preliminary data.</text>
</comment>
<comment type="subcellular location">
    <subcellularLocation>
        <location evidence="1">Cell membrane</location>
        <topology evidence="1">Multi-pass membrane protein</topology>
    </subcellularLocation>
</comment>
<feature type="transmembrane region" description="Helical" evidence="7">
    <location>
        <begin position="110"/>
        <end position="129"/>
    </location>
</feature>
<reference evidence="8" key="2">
    <citation type="journal article" date="2021" name="PeerJ">
        <title>Extensive microbial diversity within the chicken gut microbiome revealed by metagenomics and culture.</title>
        <authorList>
            <person name="Gilroy R."/>
            <person name="Ravi A."/>
            <person name="Getino M."/>
            <person name="Pursley I."/>
            <person name="Horton D.L."/>
            <person name="Alikhan N.F."/>
            <person name="Baker D."/>
            <person name="Gharbi K."/>
            <person name="Hall N."/>
            <person name="Watson M."/>
            <person name="Adriaenssens E.M."/>
            <person name="Foster-Nyarko E."/>
            <person name="Jarju S."/>
            <person name="Secka A."/>
            <person name="Antonio M."/>
            <person name="Oren A."/>
            <person name="Chaudhuri R.R."/>
            <person name="La Ragione R."/>
            <person name="Hildebrand F."/>
            <person name="Pallen M.J."/>
        </authorList>
    </citation>
    <scope>NUCLEOTIDE SEQUENCE</scope>
    <source>
        <strain evidence="8">ChiW16-3235</strain>
    </source>
</reference>
<evidence type="ECO:0000256" key="2">
    <source>
        <dbReference type="ARBA" id="ARBA00005262"/>
    </source>
</evidence>
<keyword evidence="6 7" id="KW-0472">Membrane</keyword>
<comment type="similarity">
    <text evidence="2">Belongs to the chromate ion transporter (CHR) (TC 2.A.51) family.</text>
</comment>
<feature type="transmembrane region" description="Helical" evidence="7">
    <location>
        <begin position="77"/>
        <end position="98"/>
    </location>
</feature>
<keyword evidence="5 7" id="KW-1133">Transmembrane helix</keyword>
<evidence type="ECO:0000256" key="1">
    <source>
        <dbReference type="ARBA" id="ARBA00004651"/>
    </source>
</evidence>
<dbReference type="PANTHER" id="PTHR43663">
    <property type="entry name" value="CHROMATE TRANSPORT PROTEIN-RELATED"/>
    <property type="match status" value="1"/>
</dbReference>
<sequence>MKKLKLCLTLFLTMLKIGLFTFGGGYAMITLLENEFVTKRKWLENDEFVNIVAIAESTPGPVAINSATYVGYKMAGVAGSVAATIAVCIPSFVIIYLISLFFEAFMQLEYVAYAFEGIQVCVIFLIASAGVKMFLKLPKTAFNITIFIAAAACMIVLSVLAISFSSIYYVLISAGLALAVYLVTFIRGRRKQNGGEDKK</sequence>
<accession>A0A9D1J9R5</accession>
<keyword evidence="4 7" id="KW-0812">Transmembrane</keyword>
<dbReference type="Proteomes" id="UP000823913">
    <property type="component" value="Unassembled WGS sequence"/>
</dbReference>
<evidence type="ECO:0000313" key="8">
    <source>
        <dbReference type="EMBL" id="HIR67641.1"/>
    </source>
</evidence>
<dbReference type="InterPro" id="IPR052518">
    <property type="entry name" value="CHR_Transporter"/>
</dbReference>
<organism evidence="8 9">
    <name type="scientific">Candidatus Coproplasma avicola</name>
    <dbReference type="NCBI Taxonomy" id="2840744"/>
    <lineage>
        <taxon>Bacteria</taxon>
        <taxon>Bacillati</taxon>
        <taxon>Bacillota</taxon>
        <taxon>Clostridia</taxon>
        <taxon>Eubacteriales</taxon>
        <taxon>Candidatus Coproplasma</taxon>
    </lineage>
</organism>
<feature type="transmembrane region" description="Helical" evidence="7">
    <location>
        <begin position="167"/>
        <end position="186"/>
    </location>
</feature>
<evidence type="ECO:0000256" key="7">
    <source>
        <dbReference type="SAM" id="Phobius"/>
    </source>
</evidence>
<dbReference type="PANTHER" id="PTHR43663:SF1">
    <property type="entry name" value="CHROMATE TRANSPORTER"/>
    <property type="match status" value="1"/>
</dbReference>
<dbReference type="GO" id="GO:0015109">
    <property type="term" value="F:chromate transmembrane transporter activity"/>
    <property type="evidence" value="ECO:0007669"/>
    <property type="project" value="InterPro"/>
</dbReference>
<feature type="transmembrane region" description="Helical" evidence="7">
    <location>
        <begin position="7"/>
        <end position="28"/>
    </location>
</feature>
<name>A0A9D1J9R5_9FIRM</name>
<feature type="transmembrane region" description="Helical" evidence="7">
    <location>
        <begin position="141"/>
        <end position="161"/>
    </location>
</feature>
<evidence type="ECO:0000256" key="6">
    <source>
        <dbReference type="ARBA" id="ARBA00023136"/>
    </source>
</evidence>
<reference evidence="8" key="1">
    <citation type="submission" date="2020-10" db="EMBL/GenBank/DDBJ databases">
        <authorList>
            <person name="Gilroy R."/>
        </authorList>
    </citation>
    <scope>NUCLEOTIDE SEQUENCE</scope>
    <source>
        <strain evidence="8">ChiW16-3235</strain>
    </source>
</reference>
<evidence type="ECO:0000256" key="5">
    <source>
        <dbReference type="ARBA" id="ARBA00022989"/>
    </source>
</evidence>